<comment type="caution">
    <text evidence="4">The sequence shown here is derived from an EMBL/GenBank/DDBJ whole genome shotgun (WGS) entry which is preliminary data.</text>
</comment>
<sequence>MAYVQQTVKDGRGNRHRSPKEIEVKPELTTQMVKQVYETVEQCLWTNYFGNKQVTRTLLPLLQQSNSARIVNISSTYGQLKYISNEKAFQKLGDVDGLTEDTVDEVVNEFLEDAKKNQIESKG</sequence>
<organism evidence="4 5">
    <name type="scientific">Nepenthes gracilis</name>
    <name type="common">Slender pitcher plant</name>
    <dbReference type="NCBI Taxonomy" id="150966"/>
    <lineage>
        <taxon>Eukaryota</taxon>
        <taxon>Viridiplantae</taxon>
        <taxon>Streptophyta</taxon>
        <taxon>Embryophyta</taxon>
        <taxon>Tracheophyta</taxon>
        <taxon>Spermatophyta</taxon>
        <taxon>Magnoliopsida</taxon>
        <taxon>eudicotyledons</taxon>
        <taxon>Gunneridae</taxon>
        <taxon>Pentapetalae</taxon>
        <taxon>Caryophyllales</taxon>
        <taxon>Nepenthaceae</taxon>
        <taxon>Nepenthes</taxon>
    </lineage>
</organism>
<protein>
    <submittedName>
        <fullName evidence="4">Uncharacterized protein</fullName>
    </submittedName>
</protein>
<dbReference type="SUPFAM" id="SSF51735">
    <property type="entry name" value="NAD(P)-binding Rossmann-fold domains"/>
    <property type="match status" value="1"/>
</dbReference>
<comment type="similarity">
    <text evidence="1">Belongs to the short-chain dehydrogenases/reductases (SDR) family.</text>
</comment>
<dbReference type="PANTHER" id="PTHR43490:SF131">
    <property type="entry name" value="SALUTARIDINE REDUCTASE-LIKE ISOFORM X2"/>
    <property type="match status" value="1"/>
</dbReference>
<dbReference type="AlphaFoldDB" id="A0AAD3S1G9"/>
<dbReference type="GO" id="GO:0016020">
    <property type="term" value="C:membrane"/>
    <property type="evidence" value="ECO:0007669"/>
    <property type="project" value="TreeGrafter"/>
</dbReference>
<evidence type="ECO:0000313" key="5">
    <source>
        <dbReference type="Proteomes" id="UP001279734"/>
    </source>
</evidence>
<reference evidence="4" key="1">
    <citation type="submission" date="2023-05" db="EMBL/GenBank/DDBJ databases">
        <title>Nepenthes gracilis genome sequencing.</title>
        <authorList>
            <person name="Fukushima K."/>
        </authorList>
    </citation>
    <scope>NUCLEOTIDE SEQUENCE</scope>
    <source>
        <strain evidence="4">SING2019-196</strain>
    </source>
</reference>
<name>A0AAD3S1G9_NEPGR</name>
<dbReference type="GO" id="GO:0016491">
    <property type="term" value="F:oxidoreductase activity"/>
    <property type="evidence" value="ECO:0007669"/>
    <property type="project" value="UniProtKB-KW"/>
</dbReference>
<keyword evidence="2" id="KW-0521">NADP</keyword>
<dbReference type="PANTHER" id="PTHR43490">
    <property type="entry name" value="(+)-NEOMENTHOL DEHYDROGENASE"/>
    <property type="match status" value="1"/>
</dbReference>
<accession>A0AAD3S1G9</accession>
<evidence type="ECO:0000256" key="2">
    <source>
        <dbReference type="ARBA" id="ARBA00022857"/>
    </source>
</evidence>
<dbReference type="InterPro" id="IPR002347">
    <property type="entry name" value="SDR_fam"/>
</dbReference>
<evidence type="ECO:0000256" key="1">
    <source>
        <dbReference type="ARBA" id="ARBA00006484"/>
    </source>
</evidence>
<dbReference type="Pfam" id="PF00106">
    <property type="entry name" value="adh_short"/>
    <property type="match status" value="1"/>
</dbReference>
<keyword evidence="5" id="KW-1185">Reference proteome</keyword>
<evidence type="ECO:0000256" key="3">
    <source>
        <dbReference type="ARBA" id="ARBA00023002"/>
    </source>
</evidence>
<proteinExistence type="inferred from homology"/>
<dbReference type="InterPro" id="IPR036291">
    <property type="entry name" value="NAD(P)-bd_dom_sf"/>
</dbReference>
<gene>
    <name evidence="4" type="ORF">Nepgr_004460</name>
</gene>
<dbReference type="Gene3D" id="3.40.50.720">
    <property type="entry name" value="NAD(P)-binding Rossmann-like Domain"/>
    <property type="match status" value="1"/>
</dbReference>
<dbReference type="Proteomes" id="UP001279734">
    <property type="component" value="Unassembled WGS sequence"/>
</dbReference>
<keyword evidence="3" id="KW-0560">Oxidoreductase</keyword>
<dbReference type="EMBL" id="BSYO01000003">
    <property type="protein sequence ID" value="GMH02621.1"/>
    <property type="molecule type" value="Genomic_DNA"/>
</dbReference>
<evidence type="ECO:0000313" key="4">
    <source>
        <dbReference type="EMBL" id="GMH02621.1"/>
    </source>
</evidence>